<accession>A0ABQ0A2Q0</accession>
<evidence type="ECO:0000256" key="2">
    <source>
        <dbReference type="ARBA" id="ARBA00001089"/>
    </source>
</evidence>
<comment type="catalytic activity">
    <reaction evidence="2 5">
        <text>glutathione + H2O = L-cysteinylglycine + L-glutamate</text>
        <dbReference type="Rhea" id="RHEA:28807"/>
        <dbReference type="ChEBI" id="CHEBI:15377"/>
        <dbReference type="ChEBI" id="CHEBI:29985"/>
        <dbReference type="ChEBI" id="CHEBI:57925"/>
        <dbReference type="ChEBI" id="CHEBI:61694"/>
        <dbReference type="EC" id="3.4.19.13"/>
    </reaction>
</comment>
<comment type="subunit">
    <text evidence="5">This enzyme consists of two polypeptide chains, which are synthesized in precursor form from a single polypeptide.</text>
</comment>
<dbReference type="SUPFAM" id="SSF56235">
    <property type="entry name" value="N-terminal nucleophile aminohydrolases (Ntn hydrolases)"/>
    <property type="match status" value="1"/>
</dbReference>
<comment type="caution">
    <text evidence="7">The sequence shown here is derived from an EMBL/GenBank/DDBJ whole genome shotgun (WGS) entry which is preliminary data.</text>
</comment>
<evidence type="ECO:0000313" key="8">
    <source>
        <dbReference type="Proteomes" id="UP001481413"/>
    </source>
</evidence>
<feature type="chain" id="PRO_5046890223" description="Glutathione hydrolase proenzyme" evidence="6">
    <location>
        <begin position="23"/>
        <end position="589"/>
    </location>
</feature>
<reference evidence="7 8" key="1">
    <citation type="submission" date="2024-04" db="EMBL/GenBank/DDBJ databases">
        <title>Draft genome sequence of Thalassolituus maritimus NBRC 116585.</title>
        <authorList>
            <person name="Miyakawa T."/>
            <person name="Kusuya Y."/>
            <person name="Miura T."/>
        </authorList>
    </citation>
    <scope>NUCLEOTIDE SEQUENCE [LARGE SCALE GENOMIC DNA]</scope>
    <source>
        <strain evidence="7 8">5NW40-0001</strain>
    </source>
</reference>
<evidence type="ECO:0000256" key="6">
    <source>
        <dbReference type="SAM" id="SignalP"/>
    </source>
</evidence>
<dbReference type="InterPro" id="IPR043137">
    <property type="entry name" value="GGT_ssub_C"/>
</dbReference>
<dbReference type="RefSeq" id="WP_353295896.1">
    <property type="nucleotide sequence ID" value="NZ_BAABWH010000009.1"/>
</dbReference>
<dbReference type="EC" id="3.4.19.13" evidence="5"/>
<dbReference type="EMBL" id="BAABWH010000009">
    <property type="protein sequence ID" value="GAA6146675.1"/>
    <property type="molecule type" value="Genomic_DNA"/>
</dbReference>
<dbReference type="PANTHER" id="PTHR43199:SF6">
    <property type="entry name" value="GLUTATHIONE HYDROLASE PROENZYME"/>
    <property type="match status" value="1"/>
</dbReference>
<dbReference type="EC" id="2.3.2.2" evidence="5"/>
<dbReference type="Gene3D" id="3.60.20.40">
    <property type="match status" value="1"/>
</dbReference>
<dbReference type="Gene3D" id="1.10.246.130">
    <property type="match status" value="1"/>
</dbReference>
<comment type="catalytic activity">
    <reaction evidence="4 5">
        <text>an N-terminal (5-L-glutamyl)-[peptide] + an alpha-amino acid = 5-L-glutamyl amino acid + an N-terminal L-alpha-aminoacyl-[peptide]</text>
        <dbReference type="Rhea" id="RHEA:23904"/>
        <dbReference type="Rhea" id="RHEA-COMP:9780"/>
        <dbReference type="Rhea" id="RHEA-COMP:9795"/>
        <dbReference type="ChEBI" id="CHEBI:77644"/>
        <dbReference type="ChEBI" id="CHEBI:78597"/>
        <dbReference type="ChEBI" id="CHEBI:78599"/>
        <dbReference type="ChEBI" id="CHEBI:78608"/>
        <dbReference type="EC" id="2.3.2.2"/>
    </reaction>
</comment>
<keyword evidence="8" id="KW-1185">Reference proteome</keyword>
<dbReference type="InterPro" id="IPR051792">
    <property type="entry name" value="GGT_bact"/>
</dbReference>
<dbReference type="PANTHER" id="PTHR43199">
    <property type="entry name" value="GLUTATHIONE HYDROLASE"/>
    <property type="match status" value="1"/>
</dbReference>
<evidence type="ECO:0000256" key="4">
    <source>
        <dbReference type="ARBA" id="ARBA00047417"/>
    </source>
</evidence>
<comment type="pathway">
    <text evidence="5">Sulfur metabolism; glutathione metabolism.</text>
</comment>
<keyword evidence="5" id="KW-0865">Zymogen</keyword>
<organism evidence="7 8">
    <name type="scientific">Thalassolituus maritimus</name>
    <dbReference type="NCBI Taxonomy" id="484498"/>
    <lineage>
        <taxon>Bacteria</taxon>
        <taxon>Pseudomonadati</taxon>
        <taxon>Pseudomonadota</taxon>
        <taxon>Gammaproteobacteria</taxon>
        <taxon>Oceanospirillales</taxon>
        <taxon>Oceanospirillaceae</taxon>
        <taxon>Thalassolituus</taxon>
    </lineage>
</organism>
<keyword evidence="5" id="KW-0808">Transferase</keyword>
<dbReference type="Proteomes" id="UP001481413">
    <property type="component" value="Unassembled WGS sequence"/>
</dbReference>
<dbReference type="Pfam" id="PF01019">
    <property type="entry name" value="G_glu_transpept"/>
    <property type="match status" value="1"/>
</dbReference>
<keyword evidence="5" id="KW-0378">Hydrolase</keyword>
<keyword evidence="6" id="KW-0732">Signal</keyword>
<keyword evidence="3 5" id="KW-0012">Acyltransferase</keyword>
<feature type="signal peptide" evidence="6">
    <location>
        <begin position="1"/>
        <end position="22"/>
    </location>
</feature>
<evidence type="ECO:0000256" key="3">
    <source>
        <dbReference type="ARBA" id="ARBA00023315"/>
    </source>
</evidence>
<gene>
    <name evidence="7" type="primary">ggt</name>
    <name evidence="7" type="ORF">NBRC116585_27930</name>
</gene>
<dbReference type="PRINTS" id="PR01210">
    <property type="entry name" value="GGTRANSPTASE"/>
</dbReference>
<evidence type="ECO:0000256" key="5">
    <source>
        <dbReference type="RuleBase" id="RU368036"/>
    </source>
</evidence>
<proteinExistence type="inferred from homology"/>
<dbReference type="InterPro" id="IPR029055">
    <property type="entry name" value="Ntn_hydrolases_N"/>
</dbReference>
<protein>
    <recommendedName>
        <fullName evidence="5">Glutathione hydrolase proenzyme</fullName>
        <ecNumber evidence="5">2.3.2.2</ecNumber>
        <ecNumber evidence="5">3.4.19.13</ecNumber>
    </recommendedName>
    <component>
        <recommendedName>
            <fullName evidence="5">Glutathione hydrolase large chain</fullName>
        </recommendedName>
    </component>
    <component>
        <recommendedName>
            <fullName evidence="5">Glutathione hydrolase small chain</fullName>
        </recommendedName>
    </component>
</protein>
<sequence>MRRVWPTRTFTALVLISTFAVAQITGCAQNNTKAARQDSGAIAIASAHPMATQAGLDILANGGNAFDAAIAVAASLGVVEPYSAGIGGGGFWLLYDADAEQYRFIDARETAPQSFHRDYYLDQNGDVDRDKAVNGATAAGIPGQPAAFVHLAEQYGELPLTQSLAPAILQAREGFPVDPHYQKLMGYRLDAIQRYDESRSLFLDEGAIPQVGHVLKQQDLADTLEQLANVGFDGFYRGPLAVTMVDGVNQAGGDWTLNDLASYQVKEREPIQITLGDVQLISAPPPSSGGIAIAQMLRMLEQFDWQSLSEADQLHLLTEVMRRAYRDRAEYLGDPDFVDVPVTELISKARNAQWANSIDMTQATPSLDLDGPKNIEEGFHTTHLSVVDSKGNRVSATLSINLPFGSAYTIPGTGILLNNEMDDFSAKPGEPNAYGLVGNEANAIAPGKRPLSSMSPSMLESNDSIAVLGTPGGSRIISMVFLGTLEYLQGKPVEEWVSRSRVHHQYLPDVIQHEPDVIADDVKKELESRGHKFANVGRQYGNMQAILIDKKSGKVTAASDPRGIGSAVVIEKVAIKNSATENSTRYKKY</sequence>
<dbReference type="InterPro" id="IPR043138">
    <property type="entry name" value="GGT_lsub"/>
</dbReference>
<comment type="catalytic activity">
    <reaction evidence="1 5">
        <text>an S-substituted glutathione + H2O = an S-substituted L-cysteinylglycine + L-glutamate</text>
        <dbReference type="Rhea" id="RHEA:59468"/>
        <dbReference type="ChEBI" id="CHEBI:15377"/>
        <dbReference type="ChEBI" id="CHEBI:29985"/>
        <dbReference type="ChEBI" id="CHEBI:90779"/>
        <dbReference type="ChEBI" id="CHEBI:143103"/>
        <dbReference type="EC" id="3.4.19.13"/>
    </reaction>
</comment>
<dbReference type="InterPro" id="IPR000101">
    <property type="entry name" value="GGT_peptidase"/>
</dbReference>
<evidence type="ECO:0000313" key="7">
    <source>
        <dbReference type="EMBL" id="GAA6146675.1"/>
    </source>
</evidence>
<evidence type="ECO:0000256" key="1">
    <source>
        <dbReference type="ARBA" id="ARBA00001049"/>
    </source>
</evidence>
<dbReference type="NCBIfam" id="TIGR00066">
    <property type="entry name" value="g_glut_trans"/>
    <property type="match status" value="1"/>
</dbReference>
<keyword evidence="5" id="KW-0317">Glutathione biosynthesis</keyword>
<comment type="PTM">
    <text evidence="5">Cleaved by autocatalysis into a large and a small subunit.</text>
</comment>
<name>A0ABQ0A2Q0_9GAMM</name>
<comment type="similarity">
    <text evidence="5">Belongs to the gamma-glutamyltransferase family.</text>
</comment>